<evidence type="ECO:0000259" key="10">
    <source>
        <dbReference type="PROSITE" id="PS52019"/>
    </source>
</evidence>
<dbReference type="Pfam" id="PF08659">
    <property type="entry name" value="KR"/>
    <property type="match status" value="1"/>
</dbReference>
<feature type="region of interest" description="Disordered" evidence="7">
    <location>
        <begin position="1673"/>
        <end position="1697"/>
    </location>
</feature>
<dbReference type="SMART" id="SM00826">
    <property type="entry name" value="PKS_DH"/>
    <property type="match status" value="1"/>
</dbReference>
<keyword evidence="2" id="KW-0597">Phosphoprotein</keyword>
<dbReference type="EC" id="2.3.1.165" evidence="5"/>
<dbReference type="InterPro" id="IPR036291">
    <property type="entry name" value="NAD(P)-bd_dom_sf"/>
</dbReference>
<dbReference type="Pfam" id="PF16197">
    <property type="entry name" value="KAsynt_C_assoc"/>
    <property type="match status" value="1"/>
</dbReference>
<dbReference type="InterPro" id="IPR016035">
    <property type="entry name" value="Acyl_Trfase/lysoPLipase"/>
</dbReference>
<protein>
    <recommendedName>
        <fullName evidence="5">6-methylsalicylic acid synthase</fullName>
        <ecNumber evidence="5">2.3.1.165</ecNumber>
    </recommendedName>
</protein>
<dbReference type="Pfam" id="PF21089">
    <property type="entry name" value="PKS_DH_N"/>
    <property type="match status" value="1"/>
</dbReference>
<dbReference type="GO" id="GO:0044550">
    <property type="term" value="P:secondary metabolite biosynthetic process"/>
    <property type="evidence" value="ECO:0007669"/>
    <property type="project" value="TreeGrafter"/>
</dbReference>
<evidence type="ECO:0000259" key="9">
    <source>
        <dbReference type="PROSITE" id="PS52004"/>
    </source>
</evidence>
<dbReference type="SUPFAM" id="SSF52151">
    <property type="entry name" value="FabD/lysophospholipase-like"/>
    <property type="match status" value="1"/>
</dbReference>
<evidence type="ECO:0000256" key="5">
    <source>
        <dbReference type="ARBA" id="ARBA00038879"/>
    </source>
</evidence>
<feature type="region of interest" description="N-terminal hotdog fold" evidence="6">
    <location>
        <begin position="929"/>
        <end position="1044"/>
    </location>
</feature>
<reference evidence="11" key="1">
    <citation type="journal article" date="2020" name="Stud. Mycol.">
        <title>101 Dothideomycetes genomes: a test case for predicting lifestyles and emergence of pathogens.</title>
        <authorList>
            <person name="Haridas S."/>
            <person name="Albert R."/>
            <person name="Binder M."/>
            <person name="Bloem J."/>
            <person name="Labutti K."/>
            <person name="Salamov A."/>
            <person name="Andreopoulos B."/>
            <person name="Baker S."/>
            <person name="Barry K."/>
            <person name="Bills G."/>
            <person name="Bluhm B."/>
            <person name="Cannon C."/>
            <person name="Castanera R."/>
            <person name="Culley D."/>
            <person name="Daum C."/>
            <person name="Ezra D."/>
            <person name="Gonzalez J."/>
            <person name="Henrissat B."/>
            <person name="Kuo A."/>
            <person name="Liang C."/>
            <person name="Lipzen A."/>
            <person name="Lutzoni F."/>
            <person name="Magnuson J."/>
            <person name="Mondo S."/>
            <person name="Nolan M."/>
            <person name="Ohm R."/>
            <person name="Pangilinan J."/>
            <person name="Park H.-J."/>
            <person name="Ramirez L."/>
            <person name="Alfaro M."/>
            <person name="Sun H."/>
            <person name="Tritt A."/>
            <person name="Yoshinaga Y."/>
            <person name="Zwiers L.-H."/>
            <person name="Turgeon B."/>
            <person name="Goodwin S."/>
            <person name="Spatafora J."/>
            <person name="Crous P."/>
            <person name="Grigoriev I."/>
        </authorList>
    </citation>
    <scope>NUCLEOTIDE SEQUENCE</scope>
    <source>
        <strain evidence="11">CBS 119925</strain>
    </source>
</reference>
<dbReference type="SMART" id="SM00827">
    <property type="entry name" value="PKS_AT"/>
    <property type="match status" value="1"/>
</dbReference>
<dbReference type="PROSITE" id="PS52004">
    <property type="entry name" value="KS3_2"/>
    <property type="match status" value="1"/>
</dbReference>
<keyword evidence="12" id="KW-1185">Reference proteome</keyword>
<organism evidence="11 12">
    <name type="scientific">Sporormia fimetaria CBS 119925</name>
    <dbReference type="NCBI Taxonomy" id="1340428"/>
    <lineage>
        <taxon>Eukaryota</taxon>
        <taxon>Fungi</taxon>
        <taxon>Dikarya</taxon>
        <taxon>Ascomycota</taxon>
        <taxon>Pezizomycotina</taxon>
        <taxon>Dothideomycetes</taxon>
        <taxon>Pleosporomycetidae</taxon>
        <taxon>Pleosporales</taxon>
        <taxon>Sporormiaceae</taxon>
        <taxon>Sporormia</taxon>
    </lineage>
</organism>
<evidence type="ECO:0000313" key="11">
    <source>
        <dbReference type="EMBL" id="KAF2749695.1"/>
    </source>
</evidence>
<dbReference type="InterPro" id="IPR020806">
    <property type="entry name" value="PKS_PP-bd"/>
</dbReference>
<proteinExistence type="predicted"/>
<dbReference type="PANTHER" id="PTHR43775:SF22">
    <property type="entry name" value="SYNTHASE, PUTATIVE (JCVI)-RELATED"/>
    <property type="match status" value="1"/>
</dbReference>
<dbReference type="CDD" id="cd08955">
    <property type="entry name" value="KR_2_FAS_SDR_x"/>
    <property type="match status" value="1"/>
</dbReference>
<dbReference type="SUPFAM" id="SSF53901">
    <property type="entry name" value="Thiolase-like"/>
    <property type="match status" value="1"/>
</dbReference>
<dbReference type="GO" id="GO:0004315">
    <property type="term" value="F:3-oxoacyl-[acyl-carrier-protein] synthase activity"/>
    <property type="evidence" value="ECO:0007669"/>
    <property type="project" value="InterPro"/>
</dbReference>
<evidence type="ECO:0000259" key="8">
    <source>
        <dbReference type="PROSITE" id="PS50075"/>
    </source>
</evidence>
<dbReference type="InterPro" id="IPR006162">
    <property type="entry name" value="Ppantetheine_attach_site"/>
</dbReference>
<dbReference type="PANTHER" id="PTHR43775">
    <property type="entry name" value="FATTY ACID SYNTHASE"/>
    <property type="match status" value="1"/>
</dbReference>
<feature type="compositionally biased region" description="Polar residues" evidence="7">
    <location>
        <begin position="1685"/>
        <end position="1696"/>
    </location>
</feature>
<dbReference type="SMART" id="SM00825">
    <property type="entry name" value="PKS_KS"/>
    <property type="match status" value="1"/>
</dbReference>
<keyword evidence="1" id="KW-0596">Phosphopantetheine</keyword>
<dbReference type="InterPro" id="IPR014030">
    <property type="entry name" value="Ketoacyl_synth_N"/>
</dbReference>
<dbReference type="Pfam" id="PF02801">
    <property type="entry name" value="Ketoacyl-synt_C"/>
    <property type="match status" value="1"/>
</dbReference>
<evidence type="ECO:0000256" key="4">
    <source>
        <dbReference type="ARBA" id="ARBA00023268"/>
    </source>
</evidence>
<feature type="compositionally biased region" description="Low complexity" evidence="7">
    <location>
        <begin position="1673"/>
        <end position="1684"/>
    </location>
</feature>
<dbReference type="GO" id="GO:0031177">
    <property type="term" value="F:phosphopantetheine binding"/>
    <property type="evidence" value="ECO:0007669"/>
    <property type="project" value="InterPro"/>
</dbReference>
<evidence type="ECO:0000256" key="1">
    <source>
        <dbReference type="ARBA" id="ARBA00022450"/>
    </source>
</evidence>
<dbReference type="Gene3D" id="3.40.47.10">
    <property type="match status" value="1"/>
</dbReference>
<gene>
    <name evidence="11" type="ORF">M011DRAFT_274088</name>
</gene>
<dbReference type="InterPro" id="IPR032821">
    <property type="entry name" value="PKS_assoc"/>
</dbReference>
<evidence type="ECO:0000313" key="12">
    <source>
        <dbReference type="Proteomes" id="UP000799440"/>
    </source>
</evidence>
<evidence type="ECO:0000256" key="3">
    <source>
        <dbReference type="ARBA" id="ARBA00022679"/>
    </source>
</evidence>
<accession>A0A6A6VGJ8</accession>
<keyword evidence="3" id="KW-0808">Transferase</keyword>
<dbReference type="GO" id="GO:0050641">
    <property type="term" value="F:6-methylsalicylic acid synthase activity"/>
    <property type="evidence" value="ECO:0007669"/>
    <property type="project" value="UniProtKB-EC"/>
</dbReference>
<dbReference type="Pfam" id="PF00698">
    <property type="entry name" value="Acyl_transf_1"/>
    <property type="match status" value="1"/>
</dbReference>
<dbReference type="PROSITE" id="PS00012">
    <property type="entry name" value="PHOSPHOPANTETHEINE"/>
    <property type="match status" value="1"/>
</dbReference>
<dbReference type="InterPro" id="IPR050091">
    <property type="entry name" value="PKS_NRPS_Biosynth_Enz"/>
</dbReference>
<dbReference type="InterPro" id="IPR016039">
    <property type="entry name" value="Thiolase-like"/>
</dbReference>
<dbReference type="InterPro" id="IPR042104">
    <property type="entry name" value="PKS_dehydratase_sf"/>
</dbReference>
<dbReference type="SMART" id="SM01294">
    <property type="entry name" value="PKS_PP_betabranch"/>
    <property type="match status" value="1"/>
</dbReference>
<dbReference type="InterPro" id="IPR049552">
    <property type="entry name" value="PKS_DH_N"/>
</dbReference>
<dbReference type="InterPro" id="IPR057326">
    <property type="entry name" value="KR_dom"/>
</dbReference>
<feature type="domain" description="PKS/mFAS DH" evidence="10">
    <location>
        <begin position="929"/>
        <end position="1205"/>
    </location>
</feature>
<dbReference type="OrthoDB" id="5334845at2759"/>
<evidence type="ECO:0000256" key="6">
    <source>
        <dbReference type="PROSITE-ProRule" id="PRU01363"/>
    </source>
</evidence>
<keyword evidence="4" id="KW-0511">Multifunctional enzyme</keyword>
<dbReference type="SUPFAM" id="SSF55048">
    <property type="entry name" value="Probable ACP-binding domain of malonyl-CoA ACP transacylase"/>
    <property type="match status" value="1"/>
</dbReference>
<feature type="region of interest" description="C-terminal hotdog fold" evidence="6">
    <location>
        <begin position="1059"/>
        <end position="1205"/>
    </location>
</feature>
<dbReference type="GO" id="GO:0006633">
    <property type="term" value="P:fatty acid biosynthetic process"/>
    <property type="evidence" value="ECO:0007669"/>
    <property type="project" value="InterPro"/>
</dbReference>
<feature type="active site" description="Proton acceptor; for dehydratase activity" evidence="6">
    <location>
        <position position="961"/>
    </location>
</feature>
<dbReference type="InterPro" id="IPR020807">
    <property type="entry name" value="PKS_DH"/>
</dbReference>
<dbReference type="SUPFAM" id="SSF51735">
    <property type="entry name" value="NAD(P)-binding Rossmann-fold domains"/>
    <property type="match status" value="2"/>
</dbReference>
<dbReference type="InterPro" id="IPR020841">
    <property type="entry name" value="PKS_Beta-ketoAc_synthase_dom"/>
</dbReference>
<evidence type="ECO:0000256" key="7">
    <source>
        <dbReference type="SAM" id="MobiDB-lite"/>
    </source>
</evidence>
<dbReference type="SMART" id="SM00823">
    <property type="entry name" value="PKS_PP"/>
    <property type="match status" value="1"/>
</dbReference>
<dbReference type="InterPro" id="IPR009081">
    <property type="entry name" value="PP-bd_ACP"/>
</dbReference>
<dbReference type="Gene3D" id="1.10.1200.10">
    <property type="entry name" value="ACP-like"/>
    <property type="match status" value="1"/>
</dbReference>
<sequence>MAPFLEVSDIDTPREILTPVSSRSISPNPSDRTNVDDVAIIGMGCRLAGGINSPEELWQALMDKKVASGNIPEMRWEPYYRRDDRNAKILEQTTKKGYFLDNLADFDASFFGVSPKEAILMDPQQRLTLEVTWEALEDAGISPQSLAGSNTAVFTGVNSDDYSKLLLEDLPGVEAWMGIGTAYCGVPNRISYLLDLRGPSTAVDAACASSLVAVHHGRQSLLTKESDLAIVGGVNALCGPGLTRVLDEAGAVSKEGICRSFDDSANGYGRGEGAGIVILKRMSDALRDQDRIIAVLKGSAVGQDGRTNGIMAPNGQAQEQVARTALGDIDPATIQYVEAHATSTSVGDPVEIGAMSSVYGSGRASQPCYIGSVKANVGHLEAGAGVIGLIKAAMAFNKTIIPPQANVTKLNRKIDWANCGLQVPTVPTKWPQATRKRRAAVCSYGYGGTVSHAVLEEAPADPSTAFGLGKNSEDSPRMLVLSAPQEKRLVDVADSLAHWLSGTGAKWSMEAIEAALATRRAEHDFRATIIASNHEEAIQELEKLAKGTSSPNRINARVLGKGDRKEMVWLFSGHGAQWPQMGQELLAKDPIFRRTVENLDPLVTDEAGFSPLDSLLRGDFTSSDKVQVLTYIMQIALSASLNAQGVRPDAIIGHSVGEIAASVAAGCLSAIEGAIVVCRRAQLYKQVMGEGAMILVNHPFHDVALELRGRNDVVAAIDSSPTSCVVSGTVGAIAELESSYQSRNIKTFRVKSDIAFHSPLLEALSTPLRKLLSDTLHNSKPHTRLYTTACSDPREVSARNADYWIRNMVSPVLLTGAVRAAAEDGYKLFLEVSSHPIISHSVNETLMSLDVDDVLVAACLLRGKPARATMLKAISNLWCRGAAVDFRYAFCGMPWATDLPKTKWRHQTYWKEITTGSISVEDPRDPSSHTLLGRQIPVAGSDTVIFTTKLDDESRPFPGRHPLHGTEIVPAAVLFNTFLNAAGCLSLSDVQLRVPVAISAPRDVQVVVQARDVRIMSRLIQADQTNASWLTHTTGKLDSICQDREVQNLDISSITLRIGQELSKTFTIDYLSAVGVPDMGFPWTVVSHFGTTDEMIAKVDVCPSKEDGKDFPWDAASWAPVFDAATSIGSTLFFNEPRLRMPAHVANIMIVEGAVPPKIAYIHVKDASQGSIGPASDVIITDEDGKVLAKFTSMRFSEIEASRKGKDDVDGLVHNLAWPPATLAEEPYDLKRVVLLGERTTVSHYQRELHARGIPLDILESTTDIDSFDCAKSATFVYVPDSTQSEEGIADQADSNCATLLEIVKKVAALPIESRIFVLTRGALQNDLSNAALVGLSRIIAAEQPGIWGGLIDLESDDFPFQAIKYVEGADVVKIEDSVARVARLRPMPVSKQHTGHSSQLDVRPEGTYLITGGLGDLGLEVADSLVQKGARRMVLVSRRQMPPRKMWYSAAPGWCSIIERIRALESKGASVYSVTLDIASPNAADELSEKLDALNLPPVLGVVHAAGVIDDQLVLSTDPKTFNRVLAPKIRGSLALHSLFPPGSLSFFVLFSSCGQLFGFPGQASYASGNSFLDSLAASRRAQGDNALALQYTSWRGLGLAATSEASADFIEAELESKGITSVSKEEALSAWEHTAKFDVANAVILRCRELDHDEPLPVDIIADIATRKSAPSSYSVSSGSAATEGSQNAKSGSSVPALGPERTAYLVNAITECVATVLQLDASDVDAKAALPDLGMDSVMTVALRKQLQKVLGVKVPPTLVWGHPTVSHLAKWFGDKV</sequence>
<dbReference type="Gene3D" id="3.30.70.3290">
    <property type="match status" value="1"/>
</dbReference>
<feature type="active site" description="Proton donor; for dehydratase activity" evidence="6">
    <location>
        <position position="1123"/>
    </location>
</feature>
<feature type="domain" description="Carrier" evidence="8">
    <location>
        <begin position="1703"/>
        <end position="1780"/>
    </location>
</feature>
<dbReference type="PROSITE" id="PS50075">
    <property type="entry name" value="CARRIER"/>
    <property type="match status" value="1"/>
</dbReference>
<dbReference type="InterPro" id="IPR014031">
    <property type="entry name" value="Ketoacyl_synth_C"/>
</dbReference>
<dbReference type="InterPro" id="IPR014043">
    <property type="entry name" value="Acyl_transferase_dom"/>
</dbReference>
<feature type="domain" description="Ketosynthase family 3 (KS3)" evidence="9">
    <location>
        <begin position="35"/>
        <end position="457"/>
    </location>
</feature>
<dbReference type="InterPro" id="IPR001227">
    <property type="entry name" value="Ac_transferase_dom_sf"/>
</dbReference>
<dbReference type="InterPro" id="IPR018201">
    <property type="entry name" value="Ketoacyl_synth_AS"/>
</dbReference>
<dbReference type="Gene3D" id="3.40.366.10">
    <property type="entry name" value="Malonyl-Coenzyme A Acyl Carrier Protein, domain 2"/>
    <property type="match status" value="1"/>
</dbReference>
<dbReference type="Proteomes" id="UP000799440">
    <property type="component" value="Unassembled WGS sequence"/>
</dbReference>
<dbReference type="Gene3D" id="3.40.50.720">
    <property type="entry name" value="NAD(P)-binding Rossmann-like Domain"/>
    <property type="match status" value="1"/>
</dbReference>
<dbReference type="GO" id="GO:0004312">
    <property type="term" value="F:fatty acid synthase activity"/>
    <property type="evidence" value="ECO:0007669"/>
    <property type="project" value="TreeGrafter"/>
</dbReference>
<evidence type="ECO:0000256" key="2">
    <source>
        <dbReference type="ARBA" id="ARBA00022553"/>
    </source>
</evidence>
<dbReference type="PROSITE" id="PS52019">
    <property type="entry name" value="PKS_MFAS_DH"/>
    <property type="match status" value="1"/>
</dbReference>
<dbReference type="CDD" id="cd00833">
    <property type="entry name" value="PKS"/>
    <property type="match status" value="1"/>
</dbReference>
<dbReference type="InterPro" id="IPR049900">
    <property type="entry name" value="PKS_mFAS_DH"/>
</dbReference>
<dbReference type="SMART" id="SM00822">
    <property type="entry name" value="PKS_KR"/>
    <property type="match status" value="1"/>
</dbReference>
<dbReference type="EMBL" id="MU006565">
    <property type="protein sequence ID" value="KAF2749695.1"/>
    <property type="molecule type" value="Genomic_DNA"/>
</dbReference>
<dbReference type="Pfam" id="PF00109">
    <property type="entry name" value="ketoacyl-synt"/>
    <property type="match status" value="1"/>
</dbReference>
<name>A0A6A6VGJ8_9PLEO</name>
<dbReference type="InterPro" id="IPR013968">
    <property type="entry name" value="PKS_KR"/>
</dbReference>
<dbReference type="SUPFAM" id="SSF47336">
    <property type="entry name" value="ACP-like"/>
    <property type="match status" value="1"/>
</dbReference>
<dbReference type="InterPro" id="IPR036736">
    <property type="entry name" value="ACP-like_sf"/>
</dbReference>
<dbReference type="PROSITE" id="PS00606">
    <property type="entry name" value="KS3_1"/>
    <property type="match status" value="1"/>
</dbReference>
<dbReference type="Pfam" id="PF00550">
    <property type="entry name" value="PP-binding"/>
    <property type="match status" value="1"/>
</dbReference>
<dbReference type="Gene3D" id="3.10.129.110">
    <property type="entry name" value="Polyketide synthase dehydratase"/>
    <property type="match status" value="1"/>
</dbReference>
<dbReference type="InterPro" id="IPR016036">
    <property type="entry name" value="Malonyl_transacylase_ACP-bd"/>
</dbReference>